<name>A0A3B0T0R8_9ZZZZ</name>
<sequence length="29" mass="3029">MKTLIKGGTVVTAIDTVKADVLIDGEKIV</sequence>
<dbReference type="GO" id="GO:0004157">
    <property type="term" value="F:dihydropyrimidinase activity"/>
    <property type="evidence" value="ECO:0007669"/>
    <property type="project" value="UniProtKB-EC"/>
</dbReference>
<dbReference type="InterPro" id="IPR011059">
    <property type="entry name" value="Metal-dep_hydrolase_composite"/>
</dbReference>
<gene>
    <name evidence="1" type="ORF">MNBD_ACTINO02-2065</name>
</gene>
<dbReference type="AlphaFoldDB" id="A0A3B0T0R8"/>
<evidence type="ECO:0000313" key="1">
    <source>
        <dbReference type="EMBL" id="VAW09643.1"/>
    </source>
</evidence>
<dbReference type="SUPFAM" id="SSF51338">
    <property type="entry name" value="Composite domain of metallo-dependent hydrolases"/>
    <property type="match status" value="1"/>
</dbReference>
<reference evidence="1" key="1">
    <citation type="submission" date="2018-06" db="EMBL/GenBank/DDBJ databases">
        <authorList>
            <person name="Zhirakovskaya E."/>
        </authorList>
    </citation>
    <scope>NUCLEOTIDE SEQUENCE</scope>
</reference>
<dbReference type="Gene3D" id="2.30.40.10">
    <property type="entry name" value="Urease, subunit C, domain 1"/>
    <property type="match status" value="1"/>
</dbReference>
<keyword evidence="1" id="KW-0378">Hydrolase</keyword>
<proteinExistence type="predicted"/>
<organism evidence="1">
    <name type="scientific">hydrothermal vent metagenome</name>
    <dbReference type="NCBI Taxonomy" id="652676"/>
    <lineage>
        <taxon>unclassified sequences</taxon>
        <taxon>metagenomes</taxon>
        <taxon>ecological metagenomes</taxon>
    </lineage>
</organism>
<dbReference type="EC" id="3.5.2.2" evidence="1"/>
<protein>
    <submittedName>
        <fullName evidence="1">Dihydropyrimidinase</fullName>
        <ecNumber evidence="1">3.5.2.2</ecNumber>
    </submittedName>
</protein>
<feature type="non-terminal residue" evidence="1">
    <location>
        <position position="29"/>
    </location>
</feature>
<accession>A0A3B0T0R8</accession>
<dbReference type="EMBL" id="UOEK01000623">
    <property type="protein sequence ID" value="VAW09643.1"/>
    <property type="molecule type" value="Genomic_DNA"/>
</dbReference>